<dbReference type="RefSeq" id="WP_142531221.1">
    <property type="nucleotide sequence ID" value="NZ_CBCSJO010000017.1"/>
</dbReference>
<evidence type="ECO:0000313" key="2">
    <source>
        <dbReference type="Proteomes" id="UP000320300"/>
    </source>
</evidence>
<evidence type="ECO:0008006" key="3">
    <source>
        <dbReference type="Google" id="ProtNLM"/>
    </source>
</evidence>
<organism evidence="1 2">
    <name type="scientific">Pedobacter westerhofensis</name>
    <dbReference type="NCBI Taxonomy" id="425512"/>
    <lineage>
        <taxon>Bacteria</taxon>
        <taxon>Pseudomonadati</taxon>
        <taxon>Bacteroidota</taxon>
        <taxon>Sphingobacteriia</taxon>
        <taxon>Sphingobacteriales</taxon>
        <taxon>Sphingobacteriaceae</taxon>
        <taxon>Pedobacter</taxon>
    </lineage>
</organism>
<sequence>MSKGIVIMLFLCSIIKIQAQSLNNALLEQKFRQYTKANPSTSLFLHIDKGIYTNNESIWFSAYLLGYPTEFKSHTLLNVLLFSNESRKIAIQHKLKIVDGLSAGSISLPDTIPPGDYQLVAYTNVLDEHGSPVVMYSTPVVVKSITEQSFSSNVQLLDTVVTNGAVRARIVLKGITAKPKLWPTVSYSVNNNFADSILLKKDTLTITIPEKDTRGQNPRLLVAIRYNKQLQHLSIALPEIEQNRIKVKFFPEGGSFPANLTSTIAWEAKTDKGLTLAMTGILLKDKQPIDTLKTNAYGVGNFKLRRDGKSDYALKIVKGTNLSKDTVFSVPRFANSSVTLHLEQAVVKDTLQATLFAKESIPVNLLLHNDHGEYVMFHTQAYVPKRILKLPLNMLPKGLTSIAIIDNNGKPLAERLFFAHYDEQLKLTTVMEKSIYKTRDSIKIKIKLADKNGKPLVGFFSAAAVQENRLNSSFEDIESYHYLSKGLGLLPKDPLGNNFRNQEYIEDILLIRSWRKYTLQHILNGYPQDTLSTNNIPIITGIVTRNNRPLKSAVTLAVFGGINSSMITTQNDGKFIVTPEQLLKKPEQKIILKVVGEKSGYKTEIKDPYAIISNTIAQRSNTDISGALAKHSNVADQSLKGLTNSIGLQTVEIRGNRRNNSVSGFKGEPGTNACGDYVDEFNYLNYPYAMRKFKPVVGKQYLIRTDLDVERNMFKVDAVYYHGCTTEENALGSAVEGIYSGQEYTRNLEFEGNLYQSTLYWQSRLETNKAGEAELVFKAGDLTGNFRLVIQGVSGDDVFFATSTFIVK</sequence>
<dbReference type="OrthoDB" id="609485at2"/>
<name>A0A521FSI0_9SPHI</name>
<dbReference type="Proteomes" id="UP000320300">
    <property type="component" value="Unassembled WGS sequence"/>
</dbReference>
<dbReference type="Gene3D" id="2.60.40.1930">
    <property type="match status" value="1"/>
</dbReference>
<dbReference type="AlphaFoldDB" id="A0A521FSI0"/>
<gene>
    <name evidence="1" type="ORF">SAMN06265348_12025</name>
</gene>
<dbReference type="EMBL" id="FXTN01000020">
    <property type="protein sequence ID" value="SMO99148.1"/>
    <property type="molecule type" value="Genomic_DNA"/>
</dbReference>
<keyword evidence="2" id="KW-1185">Reference proteome</keyword>
<proteinExistence type="predicted"/>
<protein>
    <recommendedName>
        <fullName evidence="3">MG2 domain-containing protein</fullName>
    </recommendedName>
</protein>
<reference evidence="1 2" key="1">
    <citation type="submission" date="2017-05" db="EMBL/GenBank/DDBJ databases">
        <authorList>
            <person name="Varghese N."/>
            <person name="Submissions S."/>
        </authorList>
    </citation>
    <scope>NUCLEOTIDE SEQUENCE [LARGE SCALE GENOMIC DNA]</scope>
    <source>
        <strain evidence="1 2">DSM 19036</strain>
    </source>
</reference>
<evidence type="ECO:0000313" key="1">
    <source>
        <dbReference type="EMBL" id="SMO99148.1"/>
    </source>
</evidence>
<accession>A0A521FSI0</accession>